<feature type="compositionally biased region" description="Polar residues" evidence="1">
    <location>
        <begin position="550"/>
        <end position="572"/>
    </location>
</feature>
<feature type="region of interest" description="Disordered" evidence="1">
    <location>
        <begin position="494"/>
        <end position="583"/>
    </location>
</feature>
<accession>A0AAD1UB11</accession>
<keyword evidence="3" id="KW-1185">Reference proteome</keyword>
<feature type="compositionally biased region" description="Polar residues" evidence="1">
    <location>
        <begin position="227"/>
        <end position="238"/>
    </location>
</feature>
<protein>
    <submittedName>
        <fullName evidence="2">Uncharacterized protein</fullName>
    </submittedName>
</protein>
<feature type="region of interest" description="Disordered" evidence="1">
    <location>
        <begin position="1"/>
        <end position="21"/>
    </location>
</feature>
<dbReference type="AlphaFoldDB" id="A0AAD1UB11"/>
<evidence type="ECO:0000256" key="1">
    <source>
        <dbReference type="SAM" id="MobiDB-lite"/>
    </source>
</evidence>
<feature type="compositionally biased region" description="Basic residues" evidence="1">
    <location>
        <begin position="517"/>
        <end position="529"/>
    </location>
</feature>
<dbReference type="Proteomes" id="UP001295684">
    <property type="component" value="Unassembled WGS sequence"/>
</dbReference>
<gene>
    <name evidence="2" type="ORF">ECRASSUSDP1_LOCUS3182</name>
</gene>
<feature type="compositionally biased region" description="Polar residues" evidence="1">
    <location>
        <begin position="207"/>
        <end position="217"/>
    </location>
</feature>
<evidence type="ECO:0000313" key="2">
    <source>
        <dbReference type="EMBL" id="CAI2361868.1"/>
    </source>
</evidence>
<reference evidence="2" key="1">
    <citation type="submission" date="2023-07" db="EMBL/GenBank/DDBJ databases">
        <authorList>
            <consortium name="AG Swart"/>
            <person name="Singh M."/>
            <person name="Singh A."/>
            <person name="Seah K."/>
            <person name="Emmerich C."/>
        </authorList>
    </citation>
    <scope>NUCLEOTIDE SEQUENCE</scope>
    <source>
        <strain evidence="2">DP1</strain>
    </source>
</reference>
<feature type="region of interest" description="Disordered" evidence="1">
    <location>
        <begin position="207"/>
        <end position="238"/>
    </location>
</feature>
<name>A0AAD1UB11_EUPCR</name>
<sequence length="583" mass="66639">MSDSLYSQSPTKESNWKQDCTDDREKCNSALDRPVGLNLRGINNLKAHDPTESGFRYSKSQKILFQQPSHRRQSAECSRWDEDKETRSYIIDSGIKPTTMINDDDTSTGGAYSLSIQEGSRKFCKRVDRIEERYPYTKPDSNGLVMKRLSSLEDLVWKLYEELDSKIQDIFEEHNNKFREQNDIIKNIFHGFGSEIKNIKEEVQVSSQKLSQRSSPPDISYIEGSSEMKSSGSANSSVNEGKRCLKYLTVNEEISDGNTLEKVIEEASKECITDNKEDSDKTITFPSNINRNSIENQENNNTLSNTQESNLCVANEKSPVVMMTNLKGQMKKGEESQESSEQLDIYFSCHERMVNGDYFDCDNSDYKVNPEQRILDYSSIRGSRDIVTMPEMNRSTLMDQIDYDLDGYKINESSMISNSIDASKHCIPKQAFCRVNASLENVEDVQPKFMGFLNENQPQASHKSERVQKESITMLQASSSVSNMLMKQLSFRNSNQSYTKSKRSSQHSSKANTSSQHHAKYSRNTRRNCHLKESQTYEGRQEVVLIRPNRNGSNKFETKPILSSGSSENMSDFNYRPSRCVNN</sequence>
<evidence type="ECO:0000313" key="3">
    <source>
        <dbReference type="Proteomes" id="UP001295684"/>
    </source>
</evidence>
<comment type="caution">
    <text evidence="2">The sequence shown here is derived from an EMBL/GenBank/DDBJ whole genome shotgun (WGS) entry which is preliminary data.</text>
</comment>
<feature type="compositionally biased region" description="Basic and acidic residues" evidence="1">
    <location>
        <begin position="530"/>
        <end position="541"/>
    </location>
</feature>
<feature type="compositionally biased region" description="Polar residues" evidence="1">
    <location>
        <begin position="506"/>
        <end position="516"/>
    </location>
</feature>
<feature type="compositionally biased region" description="Polar residues" evidence="1">
    <location>
        <begin position="1"/>
        <end position="13"/>
    </location>
</feature>
<proteinExistence type="predicted"/>
<dbReference type="EMBL" id="CAMPGE010003044">
    <property type="protein sequence ID" value="CAI2361868.1"/>
    <property type="molecule type" value="Genomic_DNA"/>
</dbReference>
<organism evidence="2 3">
    <name type="scientific">Euplotes crassus</name>
    <dbReference type="NCBI Taxonomy" id="5936"/>
    <lineage>
        <taxon>Eukaryota</taxon>
        <taxon>Sar</taxon>
        <taxon>Alveolata</taxon>
        <taxon>Ciliophora</taxon>
        <taxon>Intramacronucleata</taxon>
        <taxon>Spirotrichea</taxon>
        <taxon>Hypotrichia</taxon>
        <taxon>Euplotida</taxon>
        <taxon>Euplotidae</taxon>
        <taxon>Moneuplotes</taxon>
    </lineage>
</organism>